<evidence type="ECO:0000313" key="7">
    <source>
        <dbReference type="EMBL" id="NXU31266.1"/>
    </source>
</evidence>
<feature type="transmembrane region" description="Helical" evidence="5">
    <location>
        <begin position="45"/>
        <end position="69"/>
    </location>
</feature>
<comment type="similarity">
    <text evidence="5">Belongs to the BCAP29/BCAP31 family.</text>
</comment>
<reference evidence="7 8" key="1">
    <citation type="submission" date="2019-09" db="EMBL/GenBank/DDBJ databases">
        <title>Bird 10,000 Genomes (B10K) Project - Family phase.</title>
        <authorList>
            <person name="Zhang G."/>
        </authorList>
    </citation>
    <scope>NUCLEOTIDE SEQUENCE [LARGE SCALE GENOMIC DNA]</scope>
    <source>
        <strain evidence="7">B10K-DU-029-24</strain>
        <tissue evidence="7">Muscle</tissue>
    </source>
</reference>
<feature type="transmembrane region" description="Helical" evidence="5">
    <location>
        <begin position="12"/>
        <end position="33"/>
    </location>
</feature>
<evidence type="ECO:0000256" key="4">
    <source>
        <dbReference type="ARBA" id="ARBA00023136"/>
    </source>
</evidence>
<keyword evidence="4 5" id="KW-0472">Membrane</keyword>
<name>A0A7L3JPY8_THACH</name>
<accession>A0A7L3JPY8</accession>
<protein>
    <recommendedName>
        <fullName evidence="5">Endoplasmic reticulum transmembrane protein</fullName>
    </recommendedName>
</protein>
<keyword evidence="5" id="KW-0813">Transport</keyword>
<comment type="caution">
    <text evidence="5">Lacks conserved residue(s) required for the propagation of feature annotation.</text>
</comment>
<dbReference type="PANTHER" id="PTHR12701">
    <property type="entry name" value="BCR-ASSOCIATED PROTEIN, BAP"/>
    <property type="match status" value="1"/>
</dbReference>
<evidence type="ECO:0000256" key="1">
    <source>
        <dbReference type="ARBA" id="ARBA00004141"/>
    </source>
</evidence>
<dbReference type="Proteomes" id="UP000556761">
    <property type="component" value="Unassembled WGS sequence"/>
</dbReference>
<dbReference type="GO" id="GO:0006886">
    <property type="term" value="P:intracellular protein transport"/>
    <property type="evidence" value="ECO:0007669"/>
    <property type="project" value="UniProtKB-UniRule"/>
</dbReference>
<dbReference type="GO" id="GO:0006888">
    <property type="term" value="P:endoplasmic reticulum to Golgi vesicle-mediated transport"/>
    <property type="evidence" value="ECO:0007669"/>
    <property type="project" value="UniProtKB-UniRule"/>
</dbReference>
<dbReference type="InterPro" id="IPR008417">
    <property type="entry name" value="BAP29/BAP31"/>
</dbReference>
<keyword evidence="8" id="KW-1185">Reference proteome</keyword>
<feature type="domain" description="BAP29/BAP31 transmembrane" evidence="6">
    <location>
        <begin position="1"/>
        <end position="69"/>
    </location>
</feature>
<evidence type="ECO:0000256" key="3">
    <source>
        <dbReference type="ARBA" id="ARBA00022989"/>
    </source>
</evidence>
<comment type="function">
    <text evidence="5">May play a role in anterograde transport of membrane proteins from the endoplasmic reticulum to the Golgi.</text>
</comment>
<evidence type="ECO:0000256" key="2">
    <source>
        <dbReference type="ARBA" id="ARBA00022692"/>
    </source>
</evidence>
<dbReference type="PANTHER" id="PTHR12701:SF15">
    <property type="entry name" value="B-CELL RECEPTOR-ASSOCIATED PROTEIN 31"/>
    <property type="match status" value="1"/>
</dbReference>
<comment type="subcellular location">
    <subcellularLocation>
        <location evidence="5">Endoplasmic reticulum membrane</location>
        <topology evidence="5">Multi-pass membrane protein</topology>
    </subcellularLocation>
    <subcellularLocation>
        <location evidence="1">Membrane</location>
        <topology evidence="1">Multi-pass membrane protein</topology>
    </subcellularLocation>
</comment>
<keyword evidence="2 5" id="KW-0812">Transmembrane</keyword>
<dbReference type="GO" id="GO:0005789">
    <property type="term" value="C:endoplasmic reticulum membrane"/>
    <property type="evidence" value="ECO:0007669"/>
    <property type="project" value="UniProtKB-SubCell"/>
</dbReference>
<keyword evidence="5" id="KW-0931">ER-Golgi transport</keyword>
<dbReference type="InterPro" id="IPR040463">
    <property type="entry name" value="BAP29/BAP31_N"/>
</dbReference>
<dbReference type="OrthoDB" id="435607at2759"/>
<dbReference type="AlphaFoldDB" id="A0A7L3JPY8"/>
<dbReference type="GO" id="GO:0070973">
    <property type="term" value="P:protein localization to endoplasmic reticulum exit site"/>
    <property type="evidence" value="ECO:0007669"/>
    <property type="project" value="UniProtKB-UniRule"/>
</dbReference>
<keyword evidence="5" id="KW-0653">Protein transport</keyword>
<evidence type="ECO:0000313" key="8">
    <source>
        <dbReference type="Proteomes" id="UP000556761"/>
    </source>
</evidence>
<proteinExistence type="inferred from homology"/>
<organism evidence="7 8">
    <name type="scientific">Thalassarche chlororhynchos</name>
    <name type="common">Atlantic yellow-nosed albatross</name>
    <name type="synonym">Diomedea chlororhynchos</name>
    <dbReference type="NCBI Taxonomy" id="54017"/>
    <lineage>
        <taxon>Eukaryota</taxon>
        <taxon>Metazoa</taxon>
        <taxon>Chordata</taxon>
        <taxon>Craniata</taxon>
        <taxon>Vertebrata</taxon>
        <taxon>Euteleostomi</taxon>
        <taxon>Archelosauria</taxon>
        <taxon>Archosauria</taxon>
        <taxon>Dinosauria</taxon>
        <taxon>Saurischia</taxon>
        <taxon>Theropoda</taxon>
        <taxon>Coelurosauria</taxon>
        <taxon>Aves</taxon>
        <taxon>Neognathae</taxon>
        <taxon>Neoaves</taxon>
        <taxon>Aequornithes</taxon>
        <taxon>Procellariiformes</taxon>
        <taxon>Diomedeidae</taxon>
        <taxon>Thalassarche</taxon>
    </lineage>
</organism>
<evidence type="ECO:0000256" key="5">
    <source>
        <dbReference type="RuleBase" id="RU367026"/>
    </source>
</evidence>
<gene>
    <name evidence="7" type="primary">Bcap31</name>
    <name evidence="7" type="ORF">THACHL_R00353</name>
</gene>
<dbReference type="Pfam" id="PF05529">
    <property type="entry name" value="Bap31"/>
    <property type="match status" value="1"/>
</dbReference>
<evidence type="ECO:0000259" key="6">
    <source>
        <dbReference type="Pfam" id="PF05529"/>
    </source>
</evidence>
<feature type="non-terminal residue" evidence="7">
    <location>
        <position position="130"/>
    </location>
</feature>
<keyword evidence="5" id="KW-0256">Endoplasmic reticulum</keyword>
<comment type="caution">
    <text evidence="7">The sequence shown here is derived from an EMBL/GenBank/DDBJ whole genome shotgun (WGS) entry which is preliminary data.</text>
</comment>
<sequence>MSPQWTAVATFLYAKVFLILLLCIPFILATRWDGGGPGKIFKLRLVGLAVAYGNTIFVILIAILVLLLFGGCWDNPPRGFGLGCPGPPFADALLLRCLVTIILQQAMLGASTEAFWKQAEGASQATRQVL</sequence>
<dbReference type="EMBL" id="VZTW01052337">
    <property type="protein sequence ID" value="NXU31266.1"/>
    <property type="molecule type" value="Genomic_DNA"/>
</dbReference>
<keyword evidence="3 5" id="KW-1133">Transmembrane helix</keyword>
<feature type="non-terminal residue" evidence="7">
    <location>
        <position position="1"/>
    </location>
</feature>